<keyword evidence="1" id="KW-0472">Membrane</keyword>
<name>A0A0G0X637_9BACT</name>
<feature type="transmembrane region" description="Helical" evidence="1">
    <location>
        <begin position="144"/>
        <end position="161"/>
    </location>
</feature>
<organism evidence="2 3">
    <name type="scientific">Candidatus Woesebacteria bacterium GW2011_GWA1_41_13b</name>
    <dbReference type="NCBI Taxonomy" id="1618555"/>
    <lineage>
        <taxon>Bacteria</taxon>
        <taxon>Candidatus Woeseibacteriota</taxon>
    </lineage>
</organism>
<keyword evidence="1" id="KW-0812">Transmembrane</keyword>
<feature type="transmembrane region" description="Helical" evidence="1">
    <location>
        <begin position="527"/>
        <end position="546"/>
    </location>
</feature>
<feature type="transmembrane region" description="Helical" evidence="1">
    <location>
        <begin position="316"/>
        <end position="334"/>
    </location>
</feature>
<feature type="transmembrane region" description="Helical" evidence="1">
    <location>
        <begin position="217"/>
        <end position="241"/>
    </location>
</feature>
<sequence>MKKDLLLLALLVLPAFAPLVQRGYFSMHDDMQSIRQAKMDECLKDGQFPCRWSLDLGYGYGYPLFNYYPPLPYLIGQPFRWLGFQYIDVVKIVGIIGFALTALFMYLLGKEFWGRLGGFVSALFYTYAPYHSVDFYVRGAMNEFWAMALYPAIFYFSYKLIAPSPKLGEGNGVRYIPFVALSVAGLMLSHNPMLMIYAPVLIIWCLFWVIKLKAFSALKALIVSALWALGLAAFFTLPVLLETKFVSVWTLTSGYFNYLAHFLDLNQIFFKINWGYGESVYGPADTMSFALGYLHWIIPAIIAICLLFIKKLRQHWSLILLLLLFTVTSLFMAHFKATPIWQAIKPLEFLQFPWRFLTLVVFFVSLLSGAVVKIFNRFLVSLLLLLLLLLNANYFHPRQWYPDMTDAQKFSGRSWYLLITSGIFDYLPKWAPFPPADPPGGDLSITGGTYKTLVKKSNLQKYIVEVSDTQTTIEIQTYYFPGWKYWLDGQEVQTYKLDPLLGRPQISISSGSHELVARLTNTPIRTVGNTLSLLAWVALVGIMIPWRKK</sequence>
<dbReference type="AlphaFoldDB" id="A0A0G0X637"/>
<protein>
    <recommendedName>
        <fullName evidence="4">Membrane protein 6-pyruvoyl-tetrahydropterin synthase-related domain-containing protein</fullName>
    </recommendedName>
</protein>
<feature type="transmembrane region" description="Helical" evidence="1">
    <location>
        <begin position="116"/>
        <end position="132"/>
    </location>
</feature>
<gene>
    <name evidence="2" type="ORF">UU42_C0004G0016</name>
</gene>
<proteinExistence type="predicted"/>
<feature type="transmembrane region" description="Helical" evidence="1">
    <location>
        <begin position="290"/>
        <end position="309"/>
    </location>
</feature>
<feature type="transmembrane region" description="Helical" evidence="1">
    <location>
        <begin position="379"/>
        <end position="396"/>
    </location>
</feature>
<dbReference type="Proteomes" id="UP000034676">
    <property type="component" value="Unassembled WGS sequence"/>
</dbReference>
<dbReference type="EMBL" id="LCAO01000004">
    <property type="protein sequence ID" value="KKR92100.1"/>
    <property type="molecule type" value="Genomic_DNA"/>
</dbReference>
<feature type="transmembrane region" description="Helical" evidence="1">
    <location>
        <begin position="89"/>
        <end position="109"/>
    </location>
</feature>
<feature type="transmembrane region" description="Helical" evidence="1">
    <location>
        <begin position="173"/>
        <end position="188"/>
    </location>
</feature>
<feature type="transmembrane region" description="Helical" evidence="1">
    <location>
        <begin position="194"/>
        <end position="210"/>
    </location>
</feature>
<reference evidence="2 3" key="1">
    <citation type="journal article" date="2015" name="Nature">
        <title>rRNA introns, odd ribosomes, and small enigmatic genomes across a large radiation of phyla.</title>
        <authorList>
            <person name="Brown C.T."/>
            <person name="Hug L.A."/>
            <person name="Thomas B.C."/>
            <person name="Sharon I."/>
            <person name="Castelle C.J."/>
            <person name="Singh A."/>
            <person name="Wilkins M.J."/>
            <person name="Williams K.H."/>
            <person name="Banfield J.F."/>
        </authorList>
    </citation>
    <scope>NUCLEOTIDE SEQUENCE [LARGE SCALE GENOMIC DNA]</scope>
</reference>
<evidence type="ECO:0000313" key="2">
    <source>
        <dbReference type="EMBL" id="KKR92100.1"/>
    </source>
</evidence>
<accession>A0A0G0X637</accession>
<evidence type="ECO:0000256" key="1">
    <source>
        <dbReference type="SAM" id="Phobius"/>
    </source>
</evidence>
<evidence type="ECO:0000313" key="3">
    <source>
        <dbReference type="Proteomes" id="UP000034676"/>
    </source>
</evidence>
<keyword evidence="1" id="KW-1133">Transmembrane helix</keyword>
<evidence type="ECO:0008006" key="4">
    <source>
        <dbReference type="Google" id="ProtNLM"/>
    </source>
</evidence>
<feature type="transmembrane region" description="Helical" evidence="1">
    <location>
        <begin position="354"/>
        <end position="372"/>
    </location>
</feature>
<comment type="caution">
    <text evidence="2">The sequence shown here is derived from an EMBL/GenBank/DDBJ whole genome shotgun (WGS) entry which is preliminary data.</text>
</comment>